<proteinExistence type="inferred from homology"/>
<feature type="region of interest" description="Disordered" evidence="10">
    <location>
        <begin position="1"/>
        <end position="32"/>
    </location>
</feature>
<sequence length="925" mass="102337">MTMLASKSPFPASLGGQPSGMMVNTPQTAYPPTRRAPAIQMATQNYASPTESEFSDVDGPDSVKHWDEDRVCDYLRSVKCGEYEKIFRRNHINGENLLEMDKEVLKEMGIDKVGDRVRLFLSIKKLRAKTYANQKRRNRDSFAGLDMHYAPTSSASSRPQNSGGRAMPSSKRYSRQFDFPTAVPGVDNANPSSRPTSPLSSADFRSAQQRYPQQPQSAYSQPTPSRPRFPMSPPEPPHTSRPVINHARNQSSMDGSLMAALPAGQDVIRVISTGGVTKVVKIADCNTCEEVMRATLRKFALREDHERNYCFWVLAGVEPDPSQCRRLGDTELWRVMKDHTRPERNRLILRRVPAGEPGMPELERAAAIAMEEAQQNHNRAMENMDKRSQMKATKLLGESWETIQQPPLSPVSYQNQETRERNIYNTTRNLEGQGGHGAVEPLQATTRRKVLRQFGGLRPPSELIASDLTSYFPDHSREAIDRTARMSMRRSQRLSRVNHRLSVASTMSFASTIQDAPPIPTIADSWLTASNQVAKVRPRDQLSRLPHGYRDSVASSVLDTLQEEGSPIEPNRKSYVSFADSGSDTGTASVNITDPDGNVVRHSYFDGDSTLGSGGSGSLQEVNQALTDDGEDADEELASFLAGDSWDDSKWMKGALIGQGSFGSVYLALHAVTGELLAVKQVETPSPGANSQSDARKKSMIEALKREISLLRDLRHPNIVQYLGCGSSAEYLNIFLEYVPGGSVQTMLNSYGALPEPLVRSFVKQILNGLSYLHNMDIIHRDIKGANILVDNKGTIKISDFGISKKLEATNILNGANNNKHRPSLQGSVFWMAPEVVKQTSYTRKADIWSLGCLVVEMMTGTHPFPDCTQLQAIFKIGGSKATPTIPEHASEEAKSFLAQTFEIDHNKRPSADELMLSPFLTPPA</sequence>
<dbReference type="GO" id="GO:0004707">
    <property type="term" value="F:MAP kinase activity"/>
    <property type="evidence" value="ECO:0007669"/>
    <property type="project" value="UniProtKB-EC"/>
</dbReference>
<dbReference type="PROSITE" id="PS50011">
    <property type="entry name" value="PROTEIN_KINASE_DOM"/>
    <property type="match status" value="1"/>
</dbReference>
<keyword evidence="6 9" id="KW-0067">ATP-binding</keyword>
<evidence type="ECO:0000256" key="5">
    <source>
        <dbReference type="ARBA" id="ARBA00022777"/>
    </source>
</evidence>
<gene>
    <name evidence="14" type="ORF">QBC35DRAFT_79461</name>
</gene>
<evidence type="ECO:0000313" key="14">
    <source>
        <dbReference type="EMBL" id="KAK4190369.1"/>
    </source>
</evidence>
<comment type="catalytic activity">
    <reaction evidence="7">
        <text>L-threonyl-[protein] + ATP = O-phospho-L-threonyl-[protein] + ADP + H(+)</text>
        <dbReference type="Rhea" id="RHEA:46608"/>
        <dbReference type="Rhea" id="RHEA-COMP:11060"/>
        <dbReference type="Rhea" id="RHEA-COMP:11605"/>
        <dbReference type="ChEBI" id="CHEBI:15378"/>
        <dbReference type="ChEBI" id="CHEBI:30013"/>
        <dbReference type="ChEBI" id="CHEBI:30616"/>
        <dbReference type="ChEBI" id="CHEBI:61977"/>
        <dbReference type="ChEBI" id="CHEBI:456216"/>
        <dbReference type="EC" id="2.7.11.24"/>
    </reaction>
    <physiologicalReaction direction="left-to-right" evidence="7">
        <dbReference type="Rhea" id="RHEA:46609"/>
    </physiologicalReaction>
</comment>
<evidence type="ECO:0000256" key="4">
    <source>
        <dbReference type="ARBA" id="ARBA00022741"/>
    </source>
</evidence>
<dbReference type="SMART" id="SM00454">
    <property type="entry name" value="SAM"/>
    <property type="match status" value="1"/>
</dbReference>
<dbReference type="InterPro" id="IPR011009">
    <property type="entry name" value="Kinase-like_dom_sf"/>
</dbReference>
<evidence type="ECO:0000256" key="6">
    <source>
        <dbReference type="ARBA" id="ARBA00022840"/>
    </source>
</evidence>
<dbReference type="InterPro" id="IPR000719">
    <property type="entry name" value="Prot_kinase_dom"/>
</dbReference>
<feature type="binding site" evidence="9">
    <location>
        <position position="680"/>
    </location>
    <ligand>
        <name>ATP</name>
        <dbReference type="ChEBI" id="CHEBI:30616"/>
    </ligand>
</feature>
<dbReference type="InterPro" id="IPR050538">
    <property type="entry name" value="MAP_kinase_kinase_kinase"/>
</dbReference>
<comment type="similarity">
    <text evidence="1">Belongs to the protein kinase superfamily. STE Ser/Thr protein kinase family. MAP kinase kinase kinase subfamily.</text>
</comment>
<feature type="compositionally biased region" description="Low complexity" evidence="10">
    <location>
        <begin position="205"/>
        <end position="223"/>
    </location>
</feature>
<dbReference type="GO" id="GO:0004709">
    <property type="term" value="F:MAP kinase kinase kinase activity"/>
    <property type="evidence" value="ECO:0007669"/>
    <property type="project" value="UniProtKB-ARBA"/>
</dbReference>
<evidence type="ECO:0000313" key="15">
    <source>
        <dbReference type="Proteomes" id="UP001302126"/>
    </source>
</evidence>
<comment type="catalytic activity">
    <reaction evidence="8">
        <text>L-seryl-[protein] + ATP = O-phospho-L-seryl-[protein] + ADP + H(+)</text>
        <dbReference type="Rhea" id="RHEA:17989"/>
        <dbReference type="Rhea" id="RHEA-COMP:9863"/>
        <dbReference type="Rhea" id="RHEA-COMP:11604"/>
        <dbReference type="ChEBI" id="CHEBI:15378"/>
        <dbReference type="ChEBI" id="CHEBI:29999"/>
        <dbReference type="ChEBI" id="CHEBI:30616"/>
        <dbReference type="ChEBI" id="CHEBI:83421"/>
        <dbReference type="ChEBI" id="CHEBI:456216"/>
        <dbReference type="EC" id="2.7.11.24"/>
    </reaction>
    <physiologicalReaction direction="left-to-right" evidence="8">
        <dbReference type="Rhea" id="RHEA:17990"/>
    </physiologicalReaction>
</comment>
<dbReference type="Gene3D" id="1.10.510.10">
    <property type="entry name" value="Transferase(Phosphotransferase) domain 1"/>
    <property type="match status" value="1"/>
</dbReference>
<feature type="domain" description="SAM" evidence="12">
    <location>
        <begin position="66"/>
        <end position="129"/>
    </location>
</feature>
<feature type="compositionally biased region" description="Pro residues" evidence="10">
    <location>
        <begin position="224"/>
        <end position="239"/>
    </location>
</feature>
<feature type="compositionally biased region" description="Polar residues" evidence="10">
    <location>
        <begin position="151"/>
        <end position="163"/>
    </location>
</feature>
<evidence type="ECO:0000256" key="9">
    <source>
        <dbReference type="PROSITE-ProRule" id="PRU10141"/>
    </source>
</evidence>
<dbReference type="Gene3D" id="1.10.150.50">
    <property type="entry name" value="Transcription Factor, Ets-1"/>
    <property type="match status" value="1"/>
</dbReference>
<dbReference type="FunFam" id="1.10.510.10:FF:000334">
    <property type="entry name" value="Serine/threonine-protein kinase STE11"/>
    <property type="match status" value="1"/>
</dbReference>
<dbReference type="PROSITE" id="PS00108">
    <property type="entry name" value="PROTEIN_KINASE_ST"/>
    <property type="match status" value="1"/>
</dbReference>
<dbReference type="InterPro" id="IPR013761">
    <property type="entry name" value="SAM/pointed_sf"/>
</dbReference>
<organism evidence="14 15">
    <name type="scientific">Podospora australis</name>
    <dbReference type="NCBI Taxonomy" id="1536484"/>
    <lineage>
        <taxon>Eukaryota</taxon>
        <taxon>Fungi</taxon>
        <taxon>Dikarya</taxon>
        <taxon>Ascomycota</taxon>
        <taxon>Pezizomycotina</taxon>
        <taxon>Sordariomycetes</taxon>
        <taxon>Sordariomycetidae</taxon>
        <taxon>Sordariales</taxon>
        <taxon>Podosporaceae</taxon>
        <taxon>Podospora</taxon>
    </lineage>
</organism>
<evidence type="ECO:0000256" key="8">
    <source>
        <dbReference type="ARBA" id="ARBA00048130"/>
    </source>
</evidence>
<dbReference type="Proteomes" id="UP001302126">
    <property type="component" value="Unassembled WGS sequence"/>
</dbReference>
<dbReference type="InterPro" id="IPR008271">
    <property type="entry name" value="Ser/Thr_kinase_AS"/>
</dbReference>
<dbReference type="GO" id="GO:0005524">
    <property type="term" value="F:ATP binding"/>
    <property type="evidence" value="ECO:0007669"/>
    <property type="project" value="UniProtKB-UniRule"/>
</dbReference>
<evidence type="ECO:0000256" key="2">
    <source>
        <dbReference type="ARBA" id="ARBA00012411"/>
    </source>
</evidence>
<feature type="compositionally biased region" description="Polar residues" evidence="10">
    <location>
        <begin position="189"/>
        <end position="200"/>
    </location>
</feature>
<reference evidence="14" key="1">
    <citation type="journal article" date="2023" name="Mol. Phylogenet. Evol.">
        <title>Genome-scale phylogeny and comparative genomics of the fungal order Sordariales.</title>
        <authorList>
            <person name="Hensen N."/>
            <person name="Bonometti L."/>
            <person name="Westerberg I."/>
            <person name="Brannstrom I.O."/>
            <person name="Guillou S."/>
            <person name="Cros-Aarteil S."/>
            <person name="Calhoun S."/>
            <person name="Haridas S."/>
            <person name="Kuo A."/>
            <person name="Mondo S."/>
            <person name="Pangilinan J."/>
            <person name="Riley R."/>
            <person name="LaButti K."/>
            <person name="Andreopoulos B."/>
            <person name="Lipzen A."/>
            <person name="Chen C."/>
            <person name="Yan M."/>
            <person name="Daum C."/>
            <person name="Ng V."/>
            <person name="Clum A."/>
            <person name="Steindorff A."/>
            <person name="Ohm R.A."/>
            <person name="Martin F."/>
            <person name="Silar P."/>
            <person name="Natvig D.O."/>
            <person name="Lalanne C."/>
            <person name="Gautier V."/>
            <person name="Ament-Velasquez S.L."/>
            <person name="Kruys A."/>
            <person name="Hutchinson M.I."/>
            <person name="Powell A.J."/>
            <person name="Barry K."/>
            <person name="Miller A.N."/>
            <person name="Grigoriev I.V."/>
            <person name="Debuchy R."/>
            <person name="Gladieux P."/>
            <person name="Hiltunen Thoren M."/>
            <person name="Johannesson H."/>
        </authorList>
    </citation>
    <scope>NUCLEOTIDE SEQUENCE</scope>
    <source>
        <strain evidence="14">PSN309</strain>
    </source>
</reference>
<dbReference type="Pfam" id="PF00069">
    <property type="entry name" value="Pkinase"/>
    <property type="match status" value="1"/>
</dbReference>
<dbReference type="FunFam" id="3.30.200.20:FF:000387">
    <property type="entry name" value="Serine/threonine-protein kinase STE11"/>
    <property type="match status" value="1"/>
</dbReference>
<dbReference type="SUPFAM" id="SSF56112">
    <property type="entry name" value="Protein kinase-like (PK-like)"/>
    <property type="match status" value="1"/>
</dbReference>
<dbReference type="InterPro" id="IPR017441">
    <property type="entry name" value="Protein_kinase_ATP_BS"/>
</dbReference>
<dbReference type="InterPro" id="IPR000159">
    <property type="entry name" value="RA_dom"/>
</dbReference>
<dbReference type="SMART" id="SM01304">
    <property type="entry name" value="Ras_bdg_2"/>
    <property type="match status" value="1"/>
</dbReference>
<evidence type="ECO:0000256" key="3">
    <source>
        <dbReference type="ARBA" id="ARBA00022679"/>
    </source>
</evidence>
<evidence type="ECO:0000256" key="1">
    <source>
        <dbReference type="ARBA" id="ARBA00006529"/>
    </source>
</evidence>
<dbReference type="CDD" id="cd09534">
    <property type="entry name" value="SAM_Ste11_fungal"/>
    <property type="match status" value="1"/>
</dbReference>
<dbReference type="PROSITE" id="PS50105">
    <property type="entry name" value="SAM_DOMAIN"/>
    <property type="match status" value="1"/>
</dbReference>
<keyword evidence="15" id="KW-1185">Reference proteome</keyword>
<reference evidence="14" key="2">
    <citation type="submission" date="2023-05" db="EMBL/GenBank/DDBJ databases">
        <authorList>
            <consortium name="Lawrence Berkeley National Laboratory"/>
            <person name="Steindorff A."/>
            <person name="Hensen N."/>
            <person name="Bonometti L."/>
            <person name="Westerberg I."/>
            <person name="Brannstrom I.O."/>
            <person name="Guillou S."/>
            <person name="Cros-Aarteil S."/>
            <person name="Calhoun S."/>
            <person name="Haridas S."/>
            <person name="Kuo A."/>
            <person name="Mondo S."/>
            <person name="Pangilinan J."/>
            <person name="Riley R."/>
            <person name="Labutti K."/>
            <person name="Andreopoulos B."/>
            <person name="Lipzen A."/>
            <person name="Chen C."/>
            <person name="Yanf M."/>
            <person name="Daum C."/>
            <person name="Ng V."/>
            <person name="Clum A."/>
            <person name="Ohm R."/>
            <person name="Martin F."/>
            <person name="Silar P."/>
            <person name="Natvig D."/>
            <person name="Lalanne C."/>
            <person name="Gautier V."/>
            <person name="Ament-Velasquez S.L."/>
            <person name="Kruys A."/>
            <person name="Hutchinson M.I."/>
            <person name="Powell A.J."/>
            <person name="Barry K."/>
            <person name="Miller A.N."/>
            <person name="Grigoriev I.V."/>
            <person name="Debuchy R."/>
            <person name="Gladieux P."/>
            <person name="Thoren M.H."/>
            <person name="Johannesson H."/>
        </authorList>
    </citation>
    <scope>NUCLEOTIDE SEQUENCE</scope>
    <source>
        <strain evidence="14">PSN309</strain>
    </source>
</reference>
<evidence type="ECO:0000259" key="12">
    <source>
        <dbReference type="PROSITE" id="PS50105"/>
    </source>
</evidence>
<dbReference type="Gene3D" id="3.10.20.90">
    <property type="entry name" value="Phosphatidylinositol 3-kinase Catalytic Subunit, Chain A, domain 1"/>
    <property type="match status" value="1"/>
</dbReference>
<evidence type="ECO:0000259" key="11">
    <source>
        <dbReference type="PROSITE" id="PS50011"/>
    </source>
</evidence>
<protein>
    <recommendedName>
        <fullName evidence="2">mitogen-activated protein kinase</fullName>
        <ecNumber evidence="2">2.7.11.24</ecNumber>
    </recommendedName>
</protein>
<dbReference type="SMART" id="SM00220">
    <property type="entry name" value="S_TKc"/>
    <property type="match status" value="1"/>
</dbReference>
<name>A0AAN6WY23_9PEZI</name>
<feature type="region of interest" description="Disordered" evidence="10">
    <location>
        <begin position="132"/>
        <end position="245"/>
    </location>
</feature>
<feature type="domain" description="Ras-associating" evidence="13">
    <location>
        <begin position="264"/>
        <end position="354"/>
    </location>
</feature>
<dbReference type="InterPro" id="IPR029458">
    <property type="entry name" value="Ras-bd_By2"/>
</dbReference>
<evidence type="ECO:0000259" key="13">
    <source>
        <dbReference type="PROSITE" id="PS50200"/>
    </source>
</evidence>
<dbReference type="FunFam" id="1.10.150.50:FF:000075">
    <property type="entry name" value="Serine/threonine-protein kinase STE11"/>
    <property type="match status" value="1"/>
</dbReference>
<evidence type="ECO:0000256" key="10">
    <source>
        <dbReference type="SAM" id="MobiDB-lite"/>
    </source>
</evidence>
<dbReference type="AlphaFoldDB" id="A0AAN6WY23"/>
<dbReference type="PANTHER" id="PTHR48016:SF56">
    <property type="entry name" value="MAPKK KINASE"/>
    <property type="match status" value="1"/>
</dbReference>
<keyword evidence="5" id="KW-0418">Kinase</keyword>
<dbReference type="InterPro" id="IPR001660">
    <property type="entry name" value="SAM"/>
</dbReference>
<comment type="caution">
    <text evidence="14">The sequence shown here is derived from an EMBL/GenBank/DDBJ whole genome shotgun (WGS) entry which is preliminary data.</text>
</comment>
<dbReference type="PROSITE" id="PS00107">
    <property type="entry name" value="PROTEIN_KINASE_ATP"/>
    <property type="match status" value="1"/>
</dbReference>
<dbReference type="EMBL" id="MU864366">
    <property type="protein sequence ID" value="KAK4190369.1"/>
    <property type="molecule type" value="Genomic_DNA"/>
</dbReference>
<dbReference type="PROSITE" id="PS50200">
    <property type="entry name" value="RA"/>
    <property type="match status" value="1"/>
</dbReference>
<feature type="domain" description="Protein kinase" evidence="11">
    <location>
        <begin position="651"/>
        <end position="921"/>
    </location>
</feature>
<accession>A0AAN6WY23</accession>
<evidence type="ECO:0000256" key="7">
    <source>
        <dbReference type="ARBA" id="ARBA00047919"/>
    </source>
</evidence>
<keyword evidence="3" id="KW-0808">Transferase</keyword>
<dbReference type="Pfam" id="PF07647">
    <property type="entry name" value="SAM_2"/>
    <property type="match status" value="1"/>
</dbReference>
<dbReference type="Pfam" id="PF14847">
    <property type="entry name" value="Ras_bdg_2"/>
    <property type="match status" value="1"/>
</dbReference>
<dbReference type="PANTHER" id="PTHR48016">
    <property type="entry name" value="MAP KINASE KINASE KINASE SSK2-RELATED-RELATED"/>
    <property type="match status" value="1"/>
</dbReference>
<keyword evidence="4 9" id="KW-0547">Nucleotide-binding</keyword>
<dbReference type="SUPFAM" id="SSF47769">
    <property type="entry name" value="SAM/Pointed domain"/>
    <property type="match status" value="1"/>
</dbReference>
<dbReference type="FunFam" id="3.10.20.90:FF:000214">
    <property type="entry name" value="Serine/threonine-protein kinase STE11"/>
    <property type="match status" value="1"/>
</dbReference>
<dbReference type="EC" id="2.7.11.24" evidence="2"/>